<gene>
    <name evidence="2" type="ORF">HPC62_03685</name>
</gene>
<organism evidence="2 3">
    <name type="scientific">Thermoleptolyngbya sichuanensis A183</name>
    <dbReference type="NCBI Taxonomy" id="2737172"/>
    <lineage>
        <taxon>Bacteria</taxon>
        <taxon>Bacillati</taxon>
        <taxon>Cyanobacteriota</taxon>
        <taxon>Cyanophyceae</taxon>
        <taxon>Oculatellales</taxon>
        <taxon>Oculatellaceae</taxon>
        <taxon>Thermoleptolyngbya</taxon>
        <taxon>Thermoleptolyngbya sichuanensis</taxon>
    </lineage>
</organism>
<proteinExistence type="predicted"/>
<dbReference type="GO" id="GO:0004519">
    <property type="term" value="F:endonuclease activity"/>
    <property type="evidence" value="ECO:0007669"/>
    <property type="project" value="UniProtKB-KW"/>
</dbReference>
<dbReference type="EMBL" id="CP053661">
    <property type="protein sequence ID" value="QKD81398.1"/>
    <property type="molecule type" value="Genomic_DNA"/>
</dbReference>
<dbReference type="PANTHER" id="PTHR35400:SF1">
    <property type="entry name" value="SLR1083 PROTEIN"/>
    <property type="match status" value="1"/>
</dbReference>
<reference evidence="2 3" key="1">
    <citation type="submission" date="2020-05" db="EMBL/GenBank/DDBJ databases">
        <title>Complete genome sequence of of a novel Thermoleptolyngbya strain isolated from hot springs of Ganzi, Sichuan China.</title>
        <authorList>
            <person name="Tang J."/>
            <person name="Daroch M."/>
            <person name="Li L."/>
            <person name="Waleron K."/>
            <person name="Waleron M."/>
            <person name="Waleron M."/>
        </authorList>
    </citation>
    <scope>NUCLEOTIDE SEQUENCE [LARGE SCALE GENOMIC DNA]</scope>
    <source>
        <strain evidence="2 3">PKUAC-SCTA183</strain>
    </source>
</reference>
<sequence>MVNTLPAPQNLVTDAWVKASWETFLALGDRPELEQARFYYDTDSMRIETMPIGSGHSQDNTILAQTVSLYGTVKNIRLKGFTNGSFRKPGVRECQPDLAYYIGAAFRIPPKSSQPIDVNEFGAPQLVIEVASTILSDDLGRKRLLYERLGVQEYWVVDVEQGEVIAFAVADGGSRQIRESEVLPGLAIALVEEALKRSQTQEDGEISRWLLQMFHSQPQNAGQEREGQD</sequence>
<dbReference type="SUPFAM" id="SSF52980">
    <property type="entry name" value="Restriction endonuclease-like"/>
    <property type="match status" value="1"/>
</dbReference>
<dbReference type="InterPro" id="IPR008538">
    <property type="entry name" value="Uma2"/>
</dbReference>
<keyword evidence="2" id="KW-0255">Endonuclease</keyword>
<keyword evidence="2" id="KW-0540">Nuclease</keyword>
<dbReference type="KEGG" id="theu:HPC62_03685"/>
<dbReference type="Gene3D" id="3.90.1570.10">
    <property type="entry name" value="tt1808, chain A"/>
    <property type="match status" value="1"/>
</dbReference>
<dbReference type="CDD" id="cd06260">
    <property type="entry name" value="DUF820-like"/>
    <property type="match status" value="1"/>
</dbReference>
<dbReference type="Proteomes" id="UP000505210">
    <property type="component" value="Chromosome"/>
</dbReference>
<keyword evidence="2" id="KW-0378">Hydrolase</keyword>
<accession>A0A6M8B4R6</accession>
<keyword evidence="3" id="KW-1185">Reference proteome</keyword>
<dbReference type="InterPro" id="IPR011335">
    <property type="entry name" value="Restrct_endonuc-II-like"/>
</dbReference>
<dbReference type="Pfam" id="PF05685">
    <property type="entry name" value="Uma2"/>
    <property type="match status" value="1"/>
</dbReference>
<evidence type="ECO:0000313" key="3">
    <source>
        <dbReference type="Proteomes" id="UP000505210"/>
    </source>
</evidence>
<dbReference type="InterPro" id="IPR012296">
    <property type="entry name" value="Nuclease_put_TT1808"/>
</dbReference>
<feature type="domain" description="Putative restriction endonuclease" evidence="1">
    <location>
        <begin position="21"/>
        <end position="196"/>
    </location>
</feature>
<dbReference type="PANTHER" id="PTHR35400">
    <property type="entry name" value="SLR1083 PROTEIN"/>
    <property type="match status" value="1"/>
</dbReference>
<evidence type="ECO:0000313" key="2">
    <source>
        <dbReference type="EMBL" id="QKD81398.1"/>
    </source>
</evidence>
<name>A0A6M8B4R6_9CYAN</name>
<evidence type="ECO:0000259" key="1">
    <source>
        <dbReference type="Pfam" id="PF05685"/>
    </source>
</evidence>
<dbReference type="AlphaFoldDB" id="A0A6M8B4R6"/>
<protein>
    <submittedName>
        <fullName evidence="2">Uma2 family endonuclease</fullName>
    </submittedName>
</protein>
<dbReference type="RefSeq" id="WP_172353796.1">
    <property type="nucleotide sequence ID" value="NZ_CP053661.1"/>
</dbReference>